<evidence type="ECO:0000313" key="6">
    <source>
        <dbReference type="EMBL" id="KNC56082.1"/>
    </source>
</evidence>
<dbReference type="Gene3D" id="2.10.50.10">
    <property type="entry name" value="Tumor Necrosis Factor Receptor, subunit A, domain 2"/>
    <property type="match status" value="1"/>
</dbReference>
<evidence type="ECO:0000256" key="4">
    <source>
        <dbReference type="SAM" id="SignalP"/>
    </source>
</evidence>
<feature type="transmembrane region" description="Helical" evidence="3">
    <location>
        <begin position="1895"/>
        <end position="1915"/>
    </location>
</feature>
<dbReference type="PANTHER" id="PTHR11319">
    <property type="entry name" value="G PROTEIN-COUPLED RECEPTOR-RELATED"/>
    <property type="match status" value="1"/>
</dbReference>
<dbReference type="Pfam" id="PF07699">
    <property type="entry name" value="Ephrin_rec_like"/>
    <property type="match status" value="1"/>
</dbReference>
<keyword evidence="7" id="KW-1185">Reference proteome</keyword>
<dbReference type="GeneID" id="25569600"/>
<sequence length="2342" mass="242218">MLTRTVAAVLVGAAVLVLATYCGALAPPPQSTLDGYALDACTRTAKNAVAATLRSPLTTVTNQAGFGIDAAILDADNDGYPDIATVNYFNASVIIYRHSADNANISFSLAGYIPYGGLTAFPPSLPLAILATDVTGDGLDDLIIGGASPSVQLHINLGGAFAPSTAVVENGIVRHMVFGDVDGDGIDDIVFTLTPFTAGNETVHWVRLTGTSMEATASLVGLITPAPQFDYFYPSYATVAVADLNADGHLDMVASSPYTDKIMTFMTSGTPGAFLPPRPVAFGLLEPIRVIALDVNVDGLPDFAVLARTLGRIGQTLHLNTPGAPGTFDPQPTILDFPLADSGVGQWFEAGDVNGDGNLDIVLSSASLSVSPSFEGAAAGRPPVVYANPSVGLFEPYRTIVADFNGDSAPDILVSTFTLAVPTFDSWHIVFQVPDAAQYPGVTPTFAPPSSFSSLTPGNAIRLIIDTDAAGVPDLLYRGVEDPSVVICFADNTKCVDDIVVLPAFSLSRGIAVGDVNADGLVDAAASLAVPAGVLGHLTTWAENAPNSVEPFSFPPLESYMSFAFICSDLTLTDLDGSADADSALNDVLCVDSRNTTTRFVAIIYNRNLAQPGYLMFATQPTILAPLFNDTLFARPLSANPAADSATDVAYIRANGEVYLALGSPVAPYGINPLASLAASGSSPFFSAAVTAFDVVDLNGDAIDDMLITYGGAGYVAWHANVDAAAPAYSGSSYLVSARPGLVDAVVGDCNRDGHVDVVLSFTTSSSIEWLRGLGSGSFASAAPLVPLPDNSFVSGGITLVDYNVDGALDIVASNLLTSSLQLHLQNSLWSRMDVSTSITVPVERCGYTIDCIGQALLTAGTCNSDTILLPPGTYHNCFRYKPYSLTKFVQLRPLNGVPGSVVLDCTAPVSPDERYLFAVSGGARVVFDGIHIRGARVAVATSTSGGAALSASGARTSLILRNMVFSDCLHSAPISPLVLQSAGGAVTVLAGASIQASNVTFERNVASSLGGALAINDALVVELTDVHFSRNTADDGGALFLAAVIEQSSFASLNRVSFADNVARRGSGGAIYMSGAGASAVVATFNNVTLVRNSAVLDGGAIYADASSAGASINVSVTDFNVESNTAGRDGGAMTLAASQSGASVDARLASGTIMSNSAERGGGGLRIRGETATVAVVDVSVADNAAVAWGGAFATTAKASPDALPDLPLPTLVASTSVSARACAHRDVSSLGLQLSGTTSVENNNAAYGGLAFVCELPMSGAAPVAMTGNAAVGRGNALFVCPPAPGLATCDDAPNAVAPWVAMAGTDLGGSKGSPGVELAFVPSAGIVAPVAELISGEGLTGVQFTLLDVFGVAITDRATSLELKIVGDGASAAQLSTTAALFLTSDVISFANVLVEGAANILSANSQVSVALEAGLSQPAGFALDLPNYKWNVNVSQCPAGRGRTDDARLSSFVRCGLCPGNTYSEGPSVAPCIPCPVGQFALVEGSTSCTLCPPNTAVLASESGNVSLAIATTGGACVCERGFWARSATIMVEAGCVPCPAGASCRGGLALPVALPGSFPTEDPGVFLECPNPSACAGGEPFRCAEGYTGRFCGRCAQDYFVIGETCHKCRGQSGPLIAMFLIGAFVLVCFLVWFNTQQRSVYKFAAVMIGLNSLQISAIYGRLNMQWSSFATAFLDGISFINLNLDLTSPECLANTDRIYFVKYFLIMSSTIIFALIFVVVGFLIRFLVLPRIAKRREAALEEAEDANILTPAAIKDACIRGYYQALVLLYLPLTAMALSFFACREDKEGMYHIEDAPTNACYDSFYWSIFPVALLFVAAYGVGLPVFVVALLRSKRSSLDPFLFVLKFGFLVGRFMDHAWWYEAAILIRKLGVVMAITIFAQVSARAAITRGVLGIALAHLAFLQPYARKQHNILAVVCLASCTAVLWAVAIEDALVRDIMLIVSISINVLAILGGVAYDFVVLRREEEWAEKAAHATGVLGTEMAMIGEGEGERMAINDQFFVAATPATTVISSSEAHTAVISDPALSDLAITEAAATWEADSGTNVDMSSFKPRARKSKRAKVLAPGSRPSVLSGHMLVSSGADEVDAVLGGGLVLGSMVVADEVTPRATSASTLLRLFAAQSVLRGPAADARQPLFLASPAPAAVAAAALPGSYTALPDEPRTDGAGGGKVRSRKAPPGVSDDELRIAWQYKQYAREAAASATPAGSSARAGDGGFVHRFDLGARAGAEAVAAVGVDGFDLDGADGDGLEACRLAVASFLARCKTDGVVGRVAVVGLGDKSRLRASVAEQVRFVFSLGALVRSYGSGVVWVSAELARLGPSASAQVVATARI</sequence>
<accession>A0A0L0DVA7</accession>
<dbReference type="InterPro" id="IPR011641">
    <property type="entry name" value="Tyr-kin_ephrin_A/B_rcpt-like"/>
</dbReference>
<evidence type="ECO:0000256" key="3">
    <source>
        <dbReference type="SAM" id="Phobius"/>
    </source>
</evidence>
<feature type="transmembrane region" description="Helical" evidence="3">
    <location>
        <begin position="1921"/>
        <end position="1939"/>
    </location>
</feature>
<gene>
    <name evidence="6" type="ORF">AMSG_11685</name>
</gene>
<keyword evidence="3" id="KW-1133">Transmembrane helix</keyword>
<evidence type="ECO:0000256" key="1">
    <source>
        <dbReference type="ARBA" id="ARBA00022729"/>
    </source>
</evidence>
<keyword evidence="1 4" id="KW-0732">Signal</keyword>
<evidence type="ECO:0000256" key="2">
    <source>
        <dbReference type="SAM" id="MobiDB-lite"/>
    </source>
</evidence>
<dbReference type="Proteomes" id="UP000054408">
    <property type="component" value="Unassembled WGS sequence"/>
</dbReference>
<dbReference type="InterPro" id="IPR009030">
    <property type="entry name" value="Growth_fac_rcpt_cys_sf"/>
</dbReference>
<dbReference type="RefSeq" id="XP_013761224.1">
    <property type="nucleotide sequence ID" value="XM_013905770.1"/>
</dbReference>
<dbReference type="InterPro" id="IPR028994">
    <property type="entry name" value="Integrin_alpha_N"/>
</dbReference>
<keyword evidence="3" id="KW-0812">Transmembrane</keyword>
<dbReference type="InterPro" id="IPR013517">
    <property type="entry name" value="FG-GAP"/>
</dbReference>
<dbReference type="GO" id="GO:0002098">
    <property type="term" value="P:tRNA wobble uridine modification"/>
    <property type="evidence" value="ECO:0007669"/>
    <property type="project" value="InterPro"/>
</dbReference>
<feature type="transmembrane region" description="Helical" evidence="3">
    <location>
        <begin position="1647"/>
        <end position="1666"/>
    </location>
</feature>
<dbReference type="Gene3D" id="2.160.20.10">
    <property type="entry name" value="Single-stranded right-handed beta-helix, Pectin lyase-like"/>
    <property type="match status" value="1"/>
</dbReference>
<dbReference type="OrthoDB" id="2105746at2759"/>
<dbReference type="InterPro" id="IPR012334">
    <property type="entry name" value="Pectin_lyas_fold"/>
</dbReference>
<keyword evidence="3" id="KW-0472">Membrane</keyword>
<dbReference type="Gene3D" id="3.40.50.300">
    <property type="entry name" value="P-loop containing nucleotide triphosphate hydrolases"/>
    <property type="match status" value="1"/>
</dbReference>
<dbReference type="Gene3D" id="2.130.10.130">
    <property type="entry name" value="Integrin alpha, N-terminal"/>
    <property type="match status" value="3"/>
</dbReference>
<dbReference type="SUPFAM" id="SSF69318">
    <property type="entry name" value="Integrin alpha N-terminal domain"/>
    <property type="match status" value="2"/>
</dbReference>
<dbReference type="InterPro" id="IPR027417">
    <property type="entry name" value="P-loop_NTPase"/>
</dbReference>
<dbReference type="Pfam" id="PF05625">
    <property type="entry name" value="PAXNEB"/>
    <property type="match status" value="1"/>
</dbReference>
<dbReference type="Pfam" id="PF13517">
    <property type="entry name" value="FG-GAP_3"/>
    <property type="match status" value="2"/>
</dbReference>
<dbReference type="SUPFAM" id="SSF57184">
    <property type="entry name" value="Growth factor receptor domain"/>
    <property type="match status" value="1"/>
</dbReference>
<dbReference type="UniPathway" id="UPA00988"/>
<feature type="transmembrane region" description="Helical" evidence="3">
    <location>
        <begin position="1812"/>
        <end position="1839"/>
    </location>
</feature>
<feature type="transmembrane region" description="Helical" evidence="3">
    <location>
        <begin position="1622"/>
        <end position="1640"/>
    </location>
</feature>
<feature type="domain" description="Tyrosine-protein kinase ephrin type A/B receptor-like" evidence="5">
    <location>
        <begin position="1472"/>
        <end position="1502"/>
    </location>
</feature>
<evidence type="ECO:0000259" key="5">
    <source>
        <dbReference type="Pfam" id="PF07699"/>
    </source>
</evidence>
<dbReference type="InterPro" id="IPR011050">
    <property type="entry name" value="Pectin_lyase_fold/virulence"/>
</dbReference>
<feature type="region of interest" description="Disordered" evidence="2">
    <location>
        <begin position="2164"/>
        <end position="2189"/>
    </location>
</feature>
<feature type="transmembrane region" description="Helical" evidence="3">
    <location>
        <begin position="1769"/>
        <end position="1789"/>
    </location>
</feature>
<dbReference type="SUPFAM" id="SSF51126">
    <property type="entry name" value="Pectin lyase-like"/>
    <property type="match status" value="1"/>
</dbReference>
<dbReference type="EMBL" id="GL349440">
    <property type="protein sequence ID" value="KNC56082.1"/>
    <property type="molecule type" value="Genomic_DNA"/>
</dbReference>
<dbReference type="InterPro" id="IPR008728">
    <property type="entry name" value="Elongator_complex_protein_4"/>
</dbReference>
<name>A0A0L0DVA7_THETB</name>
<feature type="transmembrane region" description="Helical" evidence="3">
    <location>
        <begin position="1946"/>
        <end position="1966"/>
    </location>
</feature>
<reference evidence="6 7" key="1">
    <citation type="submission" date="2010-05" db="EMBL/GenBank/DDBJ databases">
        <title>The Genome Sequence of Thecamonas trahens ATCC 50062.</title>
        <authorList>
            <consortium name="The Broad Institute Genome Sequencing Platform"/>
            <person name="Russ C."/>
            <person name="Cuomo C."/>
            <person name="Shea T."/>
            <person name="Young S.K."/>
            <person name="Zeng Q."/>
            <person name="Koehrsen M."/>
            <person name="Haas B."/>
            <person name="Borodovsky M."/>
            <person name="Guigo R."/>
            <person name="Alvarado L."/>
            <person name="Berlin A."/>
            <person name="Bochicchio J."/>
            <person name="Borenstein D."/>
            <person name="Chapman S."/>
            <person name="Chen Z."/>
            <person name="Freedman E."/>
            <person name="Gellesch M."/>
            <person name="Goldberg J."/>
            <person name="Griggs A."/>
            <person name="Gujja S."/>
            <person name="Heilman E."/>
            <person name="Heiman D."/>
            <person name="Hepburn T."/>
            <person name="Howarth C."/>
            <person name="Jen D."/>
            <person name="Larson L."/>
            <person name="Mehta T."/>
            <person name="Park D."/>
            <person name="Pearson M."/>
            <person name="Roberts A."/>
            <person name="Saif S."/>
            <person name="Shenoy N."/>
            <person name="Sisk P."/>
            <person name="Stolte C."/>
            <person name="Sykes S."/>
            <person name="Thomson T."/>
            <person name="Walk T."/>
            <person name="White J."/>
            <person name="Yandava C."/>
            <person name="Burger G."/>
            <person name="Gray M.W."/>
            <person name="Holland P.W.H."/>
            <person name="King N."/>
            <person name="Lang F.B.F."/>
            <person name="Roger A.J."/>
            <person name="Ruiz-Trillo I."/>
            <person name="Lander E."/>
            <person name="Nusbaum C."/>
        </authorList>
    </citation>
    <scope>NUCLEOTIDE SEQUENCE [LARGE SCALE GENOMIC DNA]</scope>
    <source>
        <strain evidence="6 7">ATCC 50062</strain>
    </source>
</reference>
<dbReference type="SMART" id="SM01411">
    <property type="entry name" value="Ephrin_rec_like"/>
    <property type="match status" value="1"/>
</dbReference>
<feature type="transmembrane region" description="Helical" evidence="3">
    <location>
        <begin position="1710"/>
        <end position="1735"/>
    </location>
</feature>
<feature type="transmembrane region" description="Helical" evidence="3">
    <location>
        <begin position="1869"/>
        <end position="1888"/>
    </location>
</feature>
<dbReference type="GO" id="GO:0033588">
    <property type="term" value="C:elongator holoenzyme complex"/>
    <property type="evidence" value="ECO:0007669"/>
    <property type="project" value="InterPro"/>
</dbReference>
<organism evidence="6 7">
    <name type="scientific">Thecamonas trahens ATCC 50062</name>
    <dbReference type="NCBI Taxonomy" id="461836"/>
    <lineage>
        <taxon>Eukaryota</taxon>
        <taxon>Apusozoa</taxon>
        <taxon>Apusomonadida</taxon>
        <taxon>Apusomonadidae</taxon>
        <taxon>Thecamonas</taxon>
    </lineage>
</organism>
<dbReference type="PANTHER" id="PTHR11319:SF35">
    <property type="entry name" value="OUTER MEMBRANE PROTEIN PMPC-RELATED"/>
    <property type="match status" value="1"/>
</dbReference>
<feature type="chain" id="PRO_5005537921" description="Tyrosine-protein kinase ephrin type A/B receptor-like domain-containing protein" evidence="4">
    <location>
        <begin position="25"/>
        <end position="2342"/>
    </location>
</feature>
<feature type="signal peptide" evidence="4">
    <location>
        <begin position="1"/>
        <end position="24"/>
    </location>
</feature>
<proteinExistence type="predicted"/>
<dbReference type="STRING" id="461836.A0A0L0DVA7"/>
<protein>
    <recommendedName>
        <fullName evidence="5">Tyrosine-protein kinase ephrin type A/B receptor-like domain-containing protein</fullName>
    </recommendedName>
</protein>
<evidence type="ECO:0000313" key="7">
    <source>
        <dbReference type="Proteomes" id="UP000054408"/>
    </source>
</evidence>